<organism evidence="1">
    <name type="scientific">Wuchereria bancrofti</name>
    <dbReference type="NCBI Taxonomy" id="6293"/>
    <lineage>
        <taxon>Eukaryota</taxon>
        <taxon>Metazoa</taxon>
        <taxon>Ecdysozoa</taxon>
        <taxon>Nematoda</taxon>
        <taxon>Chromadorea</taxon>
        <taxon>Rhabditida</taxon>
        <taxon>Spirurina</taxon>
        <taxon>Spiruromorpha</taxon>
        <taxon>Filarioidea</taxon>
        <taxon>Onchocercidae</taxon>
        <taxon>Wuchereria</taxon>
    </lineage>
</organism>
<reference evidence="1" key="1">
    <citation type="submission" date="2012-08" db="EMBL/GenBank/DDBJ databases">
        <title>The Genome Sequence of Wuchereria bancrofti.</title>
        <authorList>
            <consortium name="The Broad Institute Genome Sequencing Platform"/>
            <consortium name="Broad Institute Genome Sequencing Center for Infectious Disease"/>
            <person name="Nutman T.B."/>
            <person name="Fink D.L."/>
            <person name="Russ C."/>
            <person name="Young S."/>
            <person name="Zeng Q."/>
            <person name="Koehrsen M."/>
            <person name="Alvarado L."/>
            <person name="Berlin A."/>
            <person name="Borenstein D."/>
            <person name="Chapman S.B."/>
            <person name="Chen Z."/>
            <person name="Engels R."/>
            <person name="Freedman E."/>
            <person name="Gellesch M."/>
            <person name="Goldberg J."/>
            <person name="Griggs A."/>
            <person name="Gujja S."/>
            <person name="Heilman E.R."/>
            <person name="Heiman D."/>
            <person name="Hepburn T."/>
            <person name="Howarth C."/>
            <person name="Jen D."/>
            <person name="Larson L."/>
            <person name="Lewis B."/>
            <person name="Mehta T."/>
            <person name="Park D."/>
            <person name="Pearson M."/>
            <person name="Richards J."/>
            <person name="Roberts A."/>
            <person name="Saif S."/>
            <person name="Shea T."/>
            <person name="Shenoy N."/>
            <person name="Sisk P."/>
            <person name="Stolte C."/>
            <person name="Sykes S."/>
            <person name="Walk T."/>
            <person name="White J."/>
            <person name="Yandava C."/>
            <person name="Haas B."/>
            <person name="Henn M.R."/>
            <person name="Nusbaum C."/>
            <person name="Birren B."/>
        </authorList>
    </citation>
    <scope>NUCLEOTIDE SEQUENCE</scope>
</reference>
<name>J9FE92_WUCBA</name>
<feature type="non-terminal residue" evidence="1">
    <location>
        <position position="77"/>
    </location>
</feature>
<dbReference type="AlphaFoldDB" id="J9FE92"/>
<dbReference type="EMBL" id="ADBV01001043">
    <property type="protein sequence ID" value="EJW85674.1"/>
    <property type="molecule type" value="Genomic_DNA"/>
</dbReference>
<gene>
    <name evidence="1" type="ORF">WUBG_03419</name>
</gene>
<protein>
    <submittedName>
        <fullName evidence="1">Uncharacterized protein</fullName>
    </submittedName>
</protein>
<proteinExistence type="predicted"/>
<accession>J9FE92</accession>
<feature type="non-terminal residue" evidence="1">
    <location>
        <position position="1"/>
    </location>
</feature>
<comment type="caution">
    <text evidence="1">The sequence shown here is derived from an EMBL/GenBank/DDBJ whole genome shotgun (WGS) entry which is preliminary data.</text>
</comment>
<evidence type="ECO:0000313" key="1">
    <source>
        <dbReference type="EMBL" id="EJW85674.1"/>
    </source>
</evidence>
<sequence length="77" mass="8755">KVGHSSAVPRSTLVYNGRRNLPTRSGICERTLNQYGAHSEKPCRNEMYVVDVNISLLYNFINMTIVLLDEQEISKTL</sequence>
<dbReference type="Proteomes" id="UP000004810">
    <property type="component" value="Unassembled WGS sequence"/>
</dbReference>